<evidence type="ECO:0000313" key="4">
    <source>
        <dbReference type="Proteomes" id="UP000230344"/>
    </source>
</evidence>
<reference evidence="4" key="1">
    <citation type="submission" date="2017-09" db="EMBL/GenBank/DDBJ databases">
        <title>Depth-based differentiation of microbial function through sediment-hosted aquifers and enrichment of novel symbionts in the deep terrestrial subsurface.</title>
        <authorList>
            <person name="Probst A.J."/>
            <person name="Ladd B."/>
            <person name="Jarett J.K."/>
            <person name="Geller-Mcgrath D.E."/>
            <person name="Sieber C.M.K."/>
            <person name="Emerson J.B."/>
            <person name="Anantharaman K."/>
            <person name="Thomas B.C."/>
            <person name="Malmstrom R."/>
            <person name="Stieglmeier M."/>
            <person name="Klingl A."/>
            <person name="Woyke T."/>
            <person name="Ryan C.M."/>
            <person name="Banfield J.F."/>
        </authorList>
    </citation>
    <scope>NUCLEOTIDE SEQUENCE [LARGE SCALE GENOMIC DNA]</scope>
</reference>
<evidence type="ECO:0000313" key="3">
    <source>
        <dbReference type="EMBL" id="PIY70855.1"/>
    </source>
</evidence>
<sequence>MFKKKKIAIVYDWIDKWGGVERVLLTLHEMFPEATFYTSYFDSEKASWARDLRIETSFIQRLPKIIRGRRIVSLPLYPYAFESFNFNKFDLVISVTSSFAKSIITQPRTKHICYLLTPTRYLWSHQKDYFKKNIVNSYYLEKLKDWDFITAQRPDKIISISETVKNRCNKYYHRKSEVIYPPFDIEYWKKISNLKSQMSNLNLKSKNYFLIVSRLEPYKKIDLAVKVFNRLKDNLIIVGEGSEENNLRRISGKNIIFLSKLTDQDLALLYSNAEALIMPQEEDFGLVSLEAQFFGCPMISYKKGGALETVTEGKTGIFFKEQSEISLGRAVEKFNRIKYNLKISTVKFGLKNLERFDRVFFEKKFISSIENVKSQMTNNKSISNIK</sequence>
<dbReference type="EMBL" id="PFLH01000060">
    <property type="protein sequence ID" value="PIY70855.1"/>
    <property type="molecule type" value="Genomic_DNA"/>
</dbReference>
<dbReference type="Pfam" id="PF00534">
    <property type="entry name" value="Glycos_transf_1"/>
    <property type="match status" value="1"/>
</dbReference>
<gene>
    <name evidence="3" type="ORF">COY88_03410</name>
</gene>
<feature type="domain" description="Glycosyl transferase family 1" evidence="2">
    <location>
        <begin position="203"/>
        <end position="334"/>
    </location>
</feature>
<keyword evidence="1 3" id="KW-0808">Transferase</keyword>
<dbReference type="Gene3D" id="3.40.50.2000">
    <property type="entry name" value="Glycogen Phosphorylase B"/>
    <property type="match status" value="2"/>
</dbReference>
<dbReference type="SUPFAM" id="SSF53756">
    <property type="entry name" value="UDP-Glycosyltransferase/glycogen phosphorylase"/>
    <property type="match status" value="1"/>
</dbReference>
<dbReference type="PANTHER" id="PTHR46401:SF2">
    <property type="entry name" value="GLYCOSYLTRANSFERASE WBBK-RELATED"/>
    <property type="match status" value="1"/>
</dbReference>
<dbReference type="InterPro" id="IPR001296">
    <property type="entry name" value="Glyco_trans_1"/>
</dbReference>
<protein>
    <submittedName>
        <fullName evidence="3">Glycosyltransferase family 4 protein</fullName>
    </submittedName>
</protein>
<name>A0A2M7QFS0_9BACT</name>
<evidence type="ECO:0000256" key="1">
    <source>
        <dbReference type="ARBA" id="ARBA00022679"/>
    </source>
</evidence>
<proteinExistence type="predicted"/>
<dbReference type="PANTHER" id="PTHR46401">
    <property type="entry name" value="GLYCOSYLTRANSFERASE WBBK-RELATED"/>
    <property type="match status" value="1"/>
</dbReference>
<accession>A0A2M7QFS0</accession>
<comment type="caution">
    <text evidence="3">The sequence shown here is derived from an EMBL/GenBank/DDBJ whole genome shotgun (WGS) entry which is preliminary data.</text>
</comment>
<dbReference type="GO" id="GO:0009103">
    <property type="term" value="P:lipopolysaccharide biosynthetic process"/>
    <property type="evidence" value="ECO:0007669"/>
    <property type="project" value="TreeGrafter"/>
</dbReference>
<dbReference type="Proteomes" id="UP000230344">
    <property type="component" value="Unassembled WGS sequence"/>
</dbReference>
<dbReference type="AlphaFoldDB" id="A0A2M7QFS0"/>
<dbReference type="GO" id="GO:0016757">
    <property type="term" value="F:glycosyltransferase activity"/>
    <property type="evidence" value="ECO:0007669"/>
    <property type="project" value="InterPro"/>
</dbReference>
<evidence type="ECO:0000259" key="2">
    <source>
        <dbReference type="Pfam" id="PF00534"/>
    </source>
</evidence>
<organism evidence="3 4">
    <name type="scientific">Candidatus Roizmanbacteria bacterium CG_4_10_14_0_8_um_filter_35_28</name>
    <dbReference type="NCBI Taxonomy" id="1974827"/>
    <lineage>
        <taxon>Bacteria</taxon>
        <taxon>Candidatus Roizmaniibacteriota</taxon>
    </lineage>
</organism>